<dbReference type="AlphaFoldDB" id="A0A926NQ57"/>
<organism evidence="2 3">
    <name type="scientific">Roseibium aggregatum</name>
    <dbReference type="NCBI Taxonomy" id="187304"/>
    <lineage>
        <taxon>Bacteria</taxon>
        <taxon>Pseudomonadati</taxon>
        <taxon>Pseudomonadota</taxon>
        <taxon>Alphaproteobacteria</taxon>
        <taxon>Hyphomicrobiales</taxon>
        <taxon>Stappiaceae</taxon>
        <taxon>Roseibium</taxon>
    </lineage>
</organism>
<sequence>MNGAGRFFIGVLGGLAASASKVLALDVERLGRLVETGNFENMSDLLGTIYIVTPILMFLGGLIAWASAENHRMKLLAIGCAAPAMIAPWTAAKLDPMKTSFVPELVTSAYAQTKVETRQSGTYVTGLKALLGLETPKNNRYWVVVGSRTDLGEARKYAAMINAIDPGMKAFVGEKRPGNEFYPIIVGGPEAFYPLDKANDLKNRATKISIIPDDAYLSNYVTPIPRPEAR</sequence>
<evidence type="ECO:0000256" key="1">
    <source>
        <dbReference type="SAM" id="Phobius"/>
    </source>
</evidence>
<evidence type="ECO:0000313" key="2">
    <source>
        <dbReference type="EMBL" id="MBD1545322.1"/>
    </source>
</evidence>
<reference evidence="2" key="1">
    <citation type="submission" date="2020-05" db="EMBL/GenBank/DDBJ databases">
        <title>Identification of trans-AT polyketide cluster in two marine bacteria, producers of a novel glutaramide-containing polyketide sesbanimide D and analogs.</title>
        <authorList>
            <person name="Kacar D."/>
            <person name="Rodriguez P."/>
            <person name="Canedo L."/>
            <person name="Gonzalez E."/>
            <person name="Galan B."/>
            <person name="De La Calle F."/>
            <person name="Garcia J.L."/>
        </authorList>
    </citation>
    <scope>NUCLEOTIDE SEQUENCE</scope>
    <source>
        <strain evidence="2">PHM038</strain>
    </source>
</reference>
<feature type="transmembrane region" description="Helical" evidence="1">
    <location>
        <begin position="75"/>
        <end position="92"/>
    </location>
</feature>
<protein>
    <submittedName>
        <fullName evidence="2">Uncharacterized protein</fullName>
    </submittedName>
</protein>
<dbReference type="RefSeq" id="WP_190289984.1">
    <property type="nucleotide sequence ID" value="NZ_JABFCZ010000003.1"/>
</dbReference>
<keyword evidence="1" id="KW-0472">Membrane</keyword>
<evidence type="ECO:0000313" key="3">
    <source>
        <dbReference type="Proteomes" id="UP000598467"/>
    </source>
</evidence>
<dbReference type="EMBL" id="JABFCZ010000003">
    <property type="protein sequence ID" value="MBD1545322.1"/>
    <property type="molecule type" value="Genomic_DNA"/>
</dbReference>
<keyword evidence="1" id="KW-0812">Transmembrane</keyword>
<keyword evidence="1" id="KW-1133">Transmembrane helix</keyword>
<dbReference type="Proteomes" id="UP000598467">
    <property type="component" value="Unassembled WGS sequence"/>
</dbReference>
<feature type="transmembrane region" description="Helical" evidence="1">
    <location>
        <begin position="48"/>
        <end position="68"/>
    </location>
</feature>
<accession>A0A926NQ57</accession>
<gene>
    <name evidence="2" type="ORF">HK439_03540</name>
</gene>
<proteinExistence type="predicted"/>
<comment type="caution">
    <text evidence="2">The sequence shown here is derived from an EMBL/GenBank/DDBJ whole genome shotgun (WGS) entry which is preliminary data.</text>
</comment>
<name>A0A926NQ57_9HYPH</name>